<evidence type="ECO:0000313" key="1">
    <source>
        <dbReference type="EMBL" id="CAI2367164.1"/>
    </source>
</evidence>
<keyword evidence="2" id="KW-1185">Reference proteome</keyword>
<comment type="caution">
    <text evidence="1">The sequence shown here is derived from an EMBL/GenBank/DDBJ whole genome shotgun (WGS) entry which is preliminary data.</text>
</comment>
<sequence length="45" mass="5469">MLSLCITFADAQSRSEFLLHEQWTHRSLSVRLLQEYRIKFESREI</sequence>
<proteinExistence type="predicted"/>
<reference evidence="1" key="1">
    <citation type="submission" date="2023-07" db="EMBL/GenBank/DDBJ databases">
        <authorList>
            <consortium name="AG Swart"/>
            <person name="Singh M."/>
            <person name="Singh A."/>
            <person name="Seah K."/>
            <person name="Emmerich C."/>
        </authorList>
    </citation>
    <scope>NUCLEOTIDE SEQUENCE</scope>
    <source>
        <strain evidence="1">DP1</strain>
    </source>
</reference>
<dbReference type="EMBL" id="CAMPGE010008259">
    <property type="protein sequence ID" value="CAI2367164.1"/>
    <property type="molecule type" value="Genomic_DNA"/>
</dbReference>
<accession>A0AAD1X8M1</accession>
<name>A0AAD1X8M1_EUPCR</name>
<evidence type="ECO:0000313" key="2">
    <source>
        <dbReference type="Proteomes" id="UP001295684"/>
    </source>
</evidence>
<protein>
    <submittedName>
        <fullName evidence="1">Uncharacterized protein</fullName>
    </submittedName>
</protein>
<organism evidence="1 2">
    <name type="scientific">Euplotes crassus</name>
    <dbReference type="NCBI Taxonomy" id="5936"/>
    <lineage>
        <taxon>Eukaryota</taxon>
        <taxon>Sar</taxon>
        <taxon>Alveolata</taxon>
        <taxon>Ciliophora</taxon>
        <taxon>Intramacronucleata</taxon>
        <taxon>Spirotrichea</taxon>
        <taxon>Hypotrichia</taxon>
        <taxon>Euplotida</taxon>
        <taxon>Euplotidae</taxon>
        <taxon>Moneuplotes</taxon>
    </lineage>
</organism>
<dbReference type="Proteomes" id="UP001295684">
    <property type="component" value="Unassembled WGS sequence"/>
</dbReference>
<dbReference type="AlphaFoldDB" id="A0AAD1X8M1"/>
<gene>
    <name evidence="1" type="ORF">ECRASSUSDP1_LOCUS8441</name>
</gene>